<evidence type="ECO:0000259" key="1">
    <source>
        <dbReference type="Pfam" id="PF12697"/>
    </source>
</evidence>
<accession>A0A0C5WSQ7</accession>
<dbReference type="PATRIC" id="fig|658445.3.peg.1111"/>
<dbReference type="STRING" id="658445.H744_1c1030"/>
<protein>
    <submittedName>
        <fullName evidence="2">Putative hydrolase or acyltransferase-like protein</fullName>
    </submittedName>
</protein>
<dbReference type="HOGENOM" id="CLU_075806_0_0_6"/>
<keyword evidence="2" id="KW-0378">Hydrolase</keyword>
<gene>
    <name evidence="2" type="ORF">H744_1c1030</name>
</gene>
<proteinExistence type="predicted"/>
<dbReference type="InterPro" id="IPR029058">
    <property type="entry name" value="AB_hydrolase_fold"/>
</dbReference>
<feature type="domain" description="AB hydrolase-1" evidence="1">
    <location>
        <begin position="11"/>
        <end position="225"/>
    </location>
</feature>
<dbReference type="AlphaFoldDB" id="A0A0C5WSQ7"/>
<dbReference type="Pfam" id="PF12697">
    <property type="entry name" value="Abhydrolase_6"/>
    <property type="match status" value="1"/>
</dbReference>
<dbReference type="EMBL" id="CP005973">
    <property type="protein sequence ID" value="AJR06055.1"/>
    <property type="molecule type" value="Genomic_DNA"/>
</dbReference>
<name>A0A0C5WSQ7_9GAMM</name>
<organism evidence="2 3">
    <name type="scientific">Photobacterium gaetbulicola Gung47</name>
    <dbReference type="NCBI Taxonomy" id="658445"/>
    <lineage>
        <taxon>Bacteria</taxon>
        <taxon>Pseudomonadati</taxon>
        <taxon>Pseudomonadota</taxon>
        <taxon>Gammaproteobacteria</taxon>
        <taxon>Vibrionales</taxon>
        <taxon>Vibrionaceae</taxon>
        <taxon>Photobacterium</taxon>
    </lineage>
</organism>
<dbReference type="SUPFAM" id="SSF53474">
    <property type="entry name" value="alpha/beta-Hydrolases"/>
    <property type="match status" value="1"/>
</dbReference>
<sequence length="246" mass="28060">MLKATFPKREIITLDIAGNGPRYREQSATSVSEMVDDLRCQLSAYQSHTNRLAETLSAEDGVDIIAISLGGMIALEWMHKFPQEIHSAILINSSLGNYSPFYKRLKWQQYKNIVRYFFISEQKREALIFAMTTRQSPPSIINNWIKWRVACPISASNALRQLYAASRYQYAVVPTAITLLIGSKQDALVDISCSKALAKAWNIPLLLHTEAGHDLPTDDPDWLIDKIQLYYQRQAVPDKEYECEMN</sequence>
<keyword evidence="3" id="KW-1185">Reference proteome</keyword>
<dbReference type="Gene3D" id="3.40.50.1820">
    <property type="entry name" value="alpha/beta hydrolase"/>
    <property type="match status" value="1"/>
</dbReference>
<evidence type="ECO:0000313" key="2">
    <source>
        <dbReference type="EMBL" id="AJR06055.1"/>
    </source>
</evidence>
<keyword evidence="2" id="KW-0808">Transferase</keyword>
<dbReference type="KEGG" id="pgb:H744_1c1030"/>
<keyword evidence="2" id="KW-0012">Acyltransferase</keyword>
<dbReference type="Proteomes" id="UP000032303">
    <property type="component" value="Chromosome 1"/>
</dbReference>
<dbReference type="GO" id="GO:0016787">
    <property type="term" value="F:hydrolase activity"/>
    <property type="evidence" value="ECO:0007669"/>
    <property type="project" value="UniProtKB-KW"/>
</dbReference>
<dbReference type="InterPro" id="IPR000073">
    <property type="entry name" value="AB_hydrolase_1"/>
</dbReference>
<reference evidence="2 3" key="1">
    <citation type="submission" date="2013-05" db="EMBL/GenBank/DDBJ databases">
        <title>Complete genome sequence of the lipase-producing bacterium Photobacterium gaetbulicola Gung47.</title>
        <authorList>
            <person name="Kim Y.-O."/>
        </authorList>
    </citation>
    <scope>NUCLEOTIDE SEQUENCE [LARGE SCALE GENOMIC DNA]</scope>
    <source>
        <strain evidence="2 3">Gung47</strain>
    </source>
</reference>
<dbReference type="GO" id="GO:0016746">
    <property type="term" value="F:acyltransferase activity"/>
    <property type="evidence" value="ECO:0007669"/>
    <property type="project" value="UniProtKB-KW"/>
</dbReference>
<evidence type="ECO:0000313" key="3">
    <source>
        <dbReference type="Proteomes" id="UP000032303"/>
    </source>
</evidence>